<feature type="transmembrane region" description="Helical" evidence="1">
    <location>
        <begin position="100"/>
        <end position="118"/>
    </location>
</feature>
<evidence type="ECO:0008006" key="4">
    <source>
        <dbReference type="Google" id="ProtNLM"/>
    </source>
</evidence>
<dbReference type="PANTHER" id="PTHR31414:SF15">
    <property type="entry name" value="PLASMA MEMBRANE FUSION PROTEIN"/>
    <property type="match status" value="1"/>
</dbReference>
<keyword evidence="1" id="KW-0812">Transmembrane</keyword>
<feature type="transmembrane region" description="Helical" evidence="1">
    <location>
        <begin position="183"/>
        <end position="202"/>
    </location>
</feature>
<dbReference type="PANTHER" id="PTHR31414">
    <property type="entry name" value="TRANSMEMBRANE PROTEIN DDB_G0292058"/>
    <property type="match status" value="1"/>
</dbReference>
<keyword evidence="3" id="KW-1185">Reference proteome</keyword>
<name>A0A8T0HHT9_CERPU</name>
<gene>
    <name evidence="2" type="ORF">KC19_6G046400</name>
</gene>
<organism evidence="2 3">
    <name type="scientific">Ceratodon purpureus</name>
    <name type="common">Fire moss</name>
    <name type="synonym">Dicranum purpureum</name>
    <dbReference type="NCBI Taxonomy" id="3225"/>
    <lineage>
        <taxon>Eukaryota</taxon>
        <taxon>Viridiplantae</taxon>
        <taxon>Streptophyta</taxon>
        <taxon>Embryophyta</taxon>
        <taxon>Bryophyta</taxon>
        <taxon>Bryophytina</taxon>
        <taxon>Bryopsida</taxon>
        <taxon>Dicranidae</taxon>
        <taxon>Pseudoditrichales</taxon>
        <taxon>Ditrichaceae</taxon>
        <taxon>Ceratodon</taxon>
    </lineage>
</organism>
<dbReference type="InterPro" id="IPR040283">
    <property type="entry name" value="DDB_G0292058-like"/>
</dbReference>
<dbReference type="GO" id="GO:0016020">
    <property type="term" value="C:membrane"/>
    <property type="evidence" value="ECO:0007669"/>
    <property type="project" value="TreeGrafter"/>
</dbReference>
<evidence type="ECO:0000313" key="3">
    <source>
        <dbReference type="Proteomes" id="UP000822688"/>
    </source>
</evidence>
<keyword evidence="1" id="KW-0472">Membrane</keyword>
<proteinExistence type="predicted"/>
<accession>A0A8T0HHT9</accession>
<protein>
    <recommendedName>
        <fullName evidence="4">Transmembrane protein</fullName>
    </recommendedName>
</protein>
<dbReference type="Proteomes" id="UP000822688">
    <property type="component" value="Chromosome 6"/>
</dbReference>
<evidence type="ECO:0000313" key="2">
    <source>
        <dbReference type="EMBL" id="KAG0568802.1"/>
    </source>
</evidence>
<dbReference type="AlphaFoldDB" id="A0A8T0HHT9"/>
<sequence length="225" mass="24114">MSSPSDSPSAASTVDVLAANRTHRPDPLNSFEMYTGGWNISDVHYLASAGYTGMPGFVISLLWVLLGFGMLLVAGFMLLCCPNNLKAVPDFGSFGNYTTLGLLILFTVFTICGCGSLFTGQEALHSDLSTMFTYLMTQVDEAANEIVSNLPPIAAPRAALSAAVVEKATNSTSTSIHHDLDEMRLWLIILTATMLVLALIGLGEDKRMFLNLGSRQSGSHNCVQI</sequence>
<keyword evidence="1" id="KW-1133">Transmembrane helix</keyword>
<feature type="transmembrane region" description="Helical" evidence="1">
    <location>
        <begin position="57"/>
        <end position="79"/>
    </location>
</feature>
<comment type="caution">
    <text evidence="2">The sequence shown here is derived from an EMBL/GenBank/DDBJ whole genome shotgun (WGS) entry which is preliminary data.</text>
</comment>
<reference evidence="2 3" key="1">
    <citation type="submission" date="2020-06" db="EMBL/GenBank/DDBJ databases">
        <title>WGS assembly of Ceratodon purpureus strain R40.</title>
        <authorList>
            <person name="Carey S.B."/>
            <person name="Jenkins J."/>
            <person name="Shu S."/>
            <person name="Lovell J.T."/>
            <person name="Sreedasyam A."/>
            <person name="Maumus F."/>
            <person name="Tiley G.P."/>
            <person name="Fernandez-Pozo N."/>
            <person name="Barry K."/>
            <person name="Chen C."/>
            <person name="Wang M."/>
            <person name="Lipzen A."/>
            <person name="Daum C."/>
            <person name="Saski C.A."/>
            <person name="Payton A.C."/>
            <person name="Mcbreen J.C."/>
            <person name="Conrad R.E."/>
            <person name="Kollar L.M."/>
            <person name="Olsson S."/>
            <person name="Huttunen S."/>
            <person name="Landis J.B."/>
            <person name="Wickett N.J."/>
            <person name="Johnson M.G."/>
            <person name="Rensing S.A."/>
            <person name="Grimwood J."/>
            <person name="Schmutz J."/>
            <person name="Mcdaniel S.F."/>
        </authorList>
    </citation>
    <scope>NUCLEOTIDE SEQUENCE [LARGE SCALE GENOMIC DNA]</scope>
    <source>
        <strain evidence="2 3">R40</strain>
    </source>
</reference>
<evidence type="ECO:0000256" key="1">
    <source>
        <dbReference type="SAM" id="Phobius"/>
    </source>
</evidence>
<dbReference type="EMBL" id="CM026427">
    <property type="protein sequence ID" value="KAG0568802.1"/>
    <property type="molecule type" value="Genomic_DNA"/>
</dbReference>